<evidence type="ECO:0000313" key="5">
    <source>
        <dbReference type="Proteomes" id="UP000694867"/>
    </source>
</evidence>
<dbReference type="InterPro" id="IPR027417">
    <property type="entry name" value="P-loop_NTPase"/>
</dbReference>
<dbReference type="GeneID" id="100897150"/>
<name>A0AAJ6QRU7_9ACAR</name>
<dbReference type="Pfam" id="PF02263">
    <property type="entry name" value="GBP"/>
    <property type="match status" value="1"/>
</dbReference>
<sequence>MPALEILSSENGSLVFHEESFRFLSELRVRSSKVIVINIAGRSRQGRSFMLNLIVRYLKNRDKDSPTANEELVGFAWGLSTEDSTAGIHIWDEIFEVESASGERVAVVVMDSQGVFDPRSELKNSIEILLFTLLTSSIQIFNVSQDLSSQDFCNIQLAVQYARHVSEGTATLQNLVFLVRDWQDLHQAPYGWGVVVVYLNDA</sequence>
<dbReference type="PROSITE" id="PS51715">
    <property type="entry name" value="G_GB1_RHD3"/>
    <property type="match status" value="1"/>
</dbReference>
<evidence type="ECO:0000256" key="2">
    <source>
        <dbReference type="ARBA" id="ARBA00023134"/>
    </source>
</evidence>
<accession>A0AAJ6QRU7</accession>
<evidence type="ECO:0000259" key="4">
    <source>
        <dbReference type="PROSITE" id="PS51715"/>
    </source>
</evidence>
<protein>
    <submittedName>
        <fullName evidence="6">Atlastin-1</fullName>
    </submittedName>
</protein>
<keyword evidence="1" id="KW-0547">Nucleotide-binding</keyword>
<comment type="similarity">
    <text evidence="3">Belongs to the TRAFAC class dynamin-like GTPase superfamily. GB1/RHD3 GTPase family.</text>
</comment>
<dbReference type="InterPro" id="IPR015894">
    <property type="entry name" value="Guanylate-bd_N"/>
</dbReference>
<evidence type="ECO:0000256" key="1">
    <source>
        <dbReference type="ARBA" id="ARBA00022741"/>
    </source>
</evidence>
<organism evidence="5 6">
    <name type="scientific">Galendromus occidentalis</name>
    <name type="common">western predatory mite</name>
    <dbReference type="NCBI Taxonomy" id="34638"/>
    <lineage>
        <taxon>Eukaryota</taxon>
        <taxon>Metazoa</taxon>
        <taxon>Ecdysozoa</taxon>
        <taxon>Arthropoda</taxon>
        <taxon>Chelicerata</taxon>
        <taxon>Arachnida</taxon>
        <taxon>Acari</taxon>
        <taxon>Parasitiformes</taxon>
        <taxon>Mesostigmata</taxon>
        <taxon>Gamasina</taxon>
        <taxon>Phytoseioidea</taxon>
        <taxon>Phytoseiidae</taxon>
        <taxon>Typhlodrominae</taxon>
        <taxon>Galendromus</taxon>
    </lineage>
</organism>
<feature type="domain" description="GB1/RHD3-type G" evidence="4">
    <location>
        <begin position="31"/>
        <end position="202"/>
    </location>
</feature>
<keyword evidence="2" id="KW-0342">GTP-binding</keyword>
<evidence type="ECO:0000256" key="3">
    <source>
        <dbReference type="PROSITE-ProRule" id="PRU01052"/>
    </source>
</evidence>
<evidence type="ECO:0000313" key="6">
    <source>
        <dbReference type="RefSeq" id="XP_003741788.2"/>
    </source>
</evidence>
<dbReference type="RefSeq" id="XP_003741788.2">
    <property type="nucleotide sequence ID" value="XM_003741740.2"/>
</dbReference>
<dbReference type="GO" id="GO:0005525">
    <property type="term" value="F:GTP binding"/>
    <property type="evidence" value="ECO:0007669"/>
    <property type="project" value="UniProtKB-KW"/>
</dbReference>
<dbReference type="GO" id="GO:0003924">
    <property type="term" value="F:GTPase activity"/>
    <property type="evidence" value="ECO:0007669"/>
    <property type="project" value="InterPro"/>
</dbReference>
<dbReference type="InterPro" id="IPR030386">
    <property type="entry name" value="G_GB1_RHD3_dom"/>
</dbReference>
<dbReference type="KEGG" id="goe:100897150"/>
<gene>
    <name evidence="6" type="primary">LOC100897150</name>
</gene>
<dbReference type="AlphaFoldDB" id="A0AAJ6QRU7"/>
<dbReference type="PANTHER" id="PTHR10751">
    <property type="entry name" value="GUANYLATE BINDING PROTEIN"/>
    <property type="match status" value="1"/>
</dbReference>
<dbReference type="Gene3D" id="3.40.50.300">
    <property type="entry name" value="P-loop containing nucleotide triphosphate hydrolases"/>
    <property type="match status" value="1"/>
</dbReference>
<reference evidence="6" key="1">
    <citation type="submission" date="2025-08" db="UniProtKB">
        <authorList>
            <consortium name="RefSeq"/>
        </authorList>
    </citation>
    <scope>IDENTIFICATION</scope>
</reference>
<dbReference type="Proteomes" id="UP000694867">
    <property type="component" value="Unplaced"/>
</dbReference>
<dbReference type="SUPFAM" id="SSF52540">
    <property type="entry name" value="P-loop containing nucleoside triphosphate hydrolases"/>
    <property type="match status" value="1"/>
</dbReference>
<keyword evidence="5" id="KW-1185">Reference proteome</keyword>
<proteinExistence type="inferred from homology"/>